<sequence length="179" mass="19360">MAASAIVLALQTIVSRNADPVGQIVVSVTSFRTSSEAFNVIPSRVTLRGTVRTLSREMRAMAERRLRTICEATAMAHGAQAHLDWRAGYPVMVNHPEQTDFAREVARAVSGGCEEAPLVMGGEDFAYMLEERPGAYILLGNGDSAPVHHPEYDFNDEAIPAGCSWLAGMAEARMPLSGR</sequence>
<dbReference type="Proteomes" id="UP000015346">
    <property type="component" value="Unassembled WGS sequence"/>
</dbReference>
<dbReference type="HOGENOM" id="CLU_023257_5_1_5"/>
<dbReference type="InterPro" id="IPR036264">
    <property type="entry name" value="Bact_exopeptidase_dim_dom"/>
</dbReference>
<dbReference type="STRING" id="1123069.ruthe_01179"/>
<dbReference type="SUPFAM" id="SSF53187">
    <property type="entry name" value="Zn-dependent exopeptidases"/>
    <property type="match status" value="1"/>
</dbReference>
<keyword evidence="3" id="KW-1185">Reference proteome</keyword>
<dbReference type="EMBL" id="AOLV01000010">
    <property type="protein sequence ID" value="EPX86364.1"/>
    <property type="molecule type" value="Genomic_DNA"/>
</dbReference>
<accession>S9SJ14</accession>
<keyword evidence="2" id="KW-0645">Protease</keyword>
<dbReference type="GO" id="GO:0004180">
    <property type="term" value="F:carboxypeptidase activity"/>
    <property type="evidence" value="ECO:0007669"/>
    <property type="project" value="UniProtKB-KW"/>
</dbReference>
<reference evidence="2 3" key="1">
    <citation type="journal article" date="2013" name="Stand. Genomic Sci.">
        <title>Genome sequence of the reddish-pigmented Rubellimicrobium thermophilum type strain (DSM 16684(T)), a member of the Roseobacter clade.</title>
        <authorList>
            <person name="Fiebig A."/>
            <person name="Riedel T."/>
            <person name="Gronow S."/>
            <person name="Petersen J."/>
            <person name="Klenk H.P."/>
            <person name="Goker M."/>
        </authorList>
    </citation>
    <scope>NUCLEOTIDE SEQUENCE [LARGE SCALE GENOMIC DNA]</scope>
    <source>
        <strain evidence="2 3">DSM 16684</strain>
    </source>
</reference>
<dbReference type="PANTHER" id="PTHR11014">
    <property type="entry name" value="PEPTIDASE M20 FAMILY MEMBER"/>
    <property type="match status" value="1"/>
</dbReference>
<comment type="caution">
    <text evidence="2">The sequence shown here is derived from an EMBL/GenBank/DDBJ whole genome shotgun (WGS) entry which is preliminary data.</text>
</comment>
<protein>
    <submittedName>
        <fullName evidence="2">Metal-dependent amidase/aminoacylase/carboxypeptidase</fullName>
    </submittedName>
</protein>
<dbReference type="Gene3D" id="3.40.630.10">
    <property type="entry name" value="Zn peptidases"/>
    <property type="match status" value="1"/>
</dbReference>
<evidence type="ECO:0000313" key="3">
    <source>
        <dbReference type="Proteomes" id="UP000015346"/>
    </source>
</evidence>
<proteinExistence type="predicted"/>
<evidence type="ECO:0000313" key="2">
    <source>
        <dbReference type="EMBL" id="EPX86364.1"/>
    </source>
</evidence>
<dbReference type="InterPro" id="IPR002933">
    <property type="entry name" value="Peptidase_M20"/>
</dbReference>
<keyword evidence="1" id="KW-0378">Hydrolase</keyword>
<gene>
    <name evidence="2" type="ORF">ruthe_01179</name>
</gene>
<dbReference type="AlphaFoldDB" id="S9SJ14"/>
<dbReference type="PANTHER" id="PTHR11014:SF63">
    <property type="entry name" value="METALLOPEPTIDASE, PUTATIVE (AFU_ORTHOLOGUE AFUA_6G09600)-RELATED"/>
    <property type="match status" value="1"/>
</dbReference>
<evidence type="ECO:0000256" key="1">
    <source>
        <dbReference type="ARBA" id="ARBA00022801"/>
    </source>
</evidence>
<organism evidence="2 3">
    <name type="scientific">Rubellimicrobium thermophilum DSM 16684</name>
    <dbReference type="NCBI Taxonomy" id="1123069"/>
    <lineage>
        <taxon>Bacteria</taxon>
        <taxon>Pseudomonadati</taxon>
        <taxon>Pseudomonadota</taxon>
        <taxon>Alphaproteobacteria</taxon>
        <taxon>Rhodobacterales</taxon>
        <taxon>Roseobacteraceae</taxon>
        <taxon>Rubellimicrobium</taxon>
    </lineage>
</organism>
<dbReference type="Pfam" id="PF01546">
    <property type="entry name" value="Peptidase_M20"/>
    <property type="match status" value="1"/>
</dbReference>
<keyword evidence="2" id="KW-0121">Carboxypeptidase</keyword>
<dbReference type="PATRIC" id="fig|1123069.3.peg.1149"/>
<name>S9SJ14_9RHOB</name>
<dbReference type="InterPro" id="IPR017439">
    <property type="entry name" value="Amidohydrolase"/>
</dbReference>
<dbReference type="SUPFAM" id="SSF55031">
    <property type="entry name" value="Bacterial exopeptidase dimerisation domain"/>
    <property type="match status" value="1"/>
</dbReference>
<dbReference type="Gene3D" id="3.30.70.360">
    <property type="match status" value="1"/>
</dbReference>